<name>A0ABT7E971_9FIRM</name>
<accession>A0ABT7E971</accession>
<dbReference type="Gene3D" id="2.160.20.80">
    <property type="entry name" value="E3 ubiquitin-protein ligase SopA"/>
    <property type="match status" value="1"/>
</dbReference>
<reference evidence="2 3" key="1">
    <citation type="submission" date="2023-05" db="EMBL/GenBank/DDBJ databases">
        <title>Rombocin, a short stable natural nisin variant, displays selective antimicrobial activity against Listeria monocytogenes and employs dual mode of action to kill target bacterial strains.</title>
        <authorList>
            <person name="Wambui J."/>
            <person name="Stephan R."/>
            <person name="Kuipers O.P."/>
        </authorList>
    </citation>
    <scope>NUCLEOTIDE SEQUENCE [LARGE SCALE GENOMIC DNA]</scope>
    <source>
        <strain evidence="2 3">RC002</strain>
    </source>
</reference>
<keyword evidence="3" id="KW-1185">Reference proteome</keyword>
<keyword evidence="1" id="KW-0812">Transmembrane</keyword>
<proteinExistence type="predicted"/>
<dbReference type="Pfam" id="PF13576">
    <property type="entry name" value="Pentapeptide_3"/>
    <property type="match status" value="1"/>
</dbReference>
<dbReference type="Proteomes" id="UP001301012">
    <property type="component" value="Unassembled WGS sequence"/>
</dbReference>
<organism evidence="2 3">
    <name type="scientific">Romboutsia sedimentorum</name>
    <dbReference type="NCBI Taxonomy" id="1368474"/>
    <lineage>
        <taxon>Bacteria</taxon>
        <taxon>Bacillati</taxon>
        <taxon>Bacillota</taxon>
        <taxon>Clostridia</taxon>
        <taxon>Peptostreptococcales</taxon>
        <taxon>Peptostreptococcaceae</taxon>
        <taxon>Romboutsia</taxon>
    </lineage>
</organism>
<dbReference type="InterPro" id="IPR001646">
    <property type="entry name" value="5peptide_repeat"/>
</dbReference>
<gene>
    <name evidence="2" type="ORF">QOZ84_07760</name>
</gene>
<protein>
    <submittedName>
        <fullName evidence="2">Pentapeptide repeat-containing protein</fullName>
    </submittedName>
</protein>
<dbReference type="SUPFAM" id="SSF141571">
    <property type="entry name" value="Pentapeptide repeat-like"/>
    <property type="match status" value="1"/>
</dbReference>
<dbReference type="RefSeq" id="WP_284132382.1">
    <property type="nucleotide sequence ID" value="NZ_JASKYM010000002.1"/>
</dbReference>
<dbReference type="EMBL" id="JASKYM010000002">
    <property type="protein sequence ID" value="MDK2563442.1"/>
    <property type="molecule type" value="Genomic_DNA"/>
</dbReference>
<evidence type="ECO:0000313" key="3">
    <source>
        <dbReference type="Proteomes" id="UP001301012"/>
    </source>
</evidence>
<feature type="transmembrane region" description="Helical" evidence="1">
    <location>
        <begin position="367"/>
        <end position="390"/>
    </location>
</feature>
<comment type="caution">
    <text evidence="2">The sequence shown here is derived from an EMBL/GenBank/DDBJ whole genome shotgun (WGS) entry which is preliminary data.</text>
</comment>
<evidence type="ECO:0000256" key="1">
    <source>
        <dbReference type="SAM" id="Phobius"/>
    </source>
</evidence>
<evidence type="ECO:0000313" key="2">
    <source>
        <dbReference type="EMBL" id="MDK2563442.1"/>
    </source>
</evidence>
<keyword evidence="1" id="KW-1133">Transmembrane helix</keyword>
<feature type="transmembrane region" description="Helical" evidence="1">
    <location>
        <begin position="295"/>
        <end position="315"/>
    </location>
</feature>
<keyword evidence="1" id="KW-0472">Membrane</keyword>
<sequence length="396" mass="45918">MAYVNFKEEKSVLKKQLDKRKNNNEKLYIDIIKHKENLSQYVPNLEFSYKKVINKLIGKKGIFESENFQEIINQDIICTRFIGCNFRNVTFKECRFVGCIFEECNLNGGGVIFENCTFLKEDSEKIPSLNIKDNLGCSFYNCEIYAKFLSCDISFTIFEKSKIKTTIFEMSYMNNTIIIYSELNMVEIIDCDLSGFKTLETYIVDISFNDKYKTKFDEKTFFDKIIPRVKDKQEYEGIYMTYETLADKFKENTLNNNFGEYYYLAKCTERECVEPVSKIGSYIYWLLCGYGERPWFCILSSLAIVIIFAFIYLIIGVEIDGNIISYSLNNISTWKLNLFIRDFNEAINLSIGMFAGVGVNNAKPTEISYIISNIEMLGGIVMMGLGIGTLTRKVIR</sequence>